<reference evidence="1 2" key="1">
    <citation type="journal article" date="2020" name="Microorganisms">
        <title>Reliable Identification of Environmental Pseudomonas Isolates Using the rpoD Gene.</title>
        <authorList>
            <consortium name="The Broad Institute Genome Sequencing Platform"/>
            <person name="Girard L."/>
            <person name="Lood C."/>
            <person name="Rokni-Zadeh H."/>
            <person name="van Noort V."/>
            <person name="Lavigne R."/>
            <person name="De Mot R."/>
        </authorList>
    </citation>
    <scope>NUCLEOTIDE SEQUENCE [LARGE SCALE GENOMIC DNA]</scope>
    <source>
        <strain evidence="1 2">RW7P2</strain>
    </source>
</reference>
<accession>A0ABR6V551</accession>
<comment type="caution">
    <text evidence="1">The sequence shown here is derived from an EMBL/GenBank/DDBJ whole genome shotgun (WGS) entry which is preliminary data.</text>
</comment>
<name>A0ABR6V551_9PSED</name>
<keyword evidence="2" id="KW-1185">Reference proteome</keyword>
<dbReference type="RefSeq" id="WP_186598477.1">
    <property type="nucleotide sequence ID" value="NZ_JABWRS010000005.1"/>
</dbReference>
<evidence type="ECO:0000313" key="2">
    <source>
        <dbReference type="Proteomes" id="UP000628086"/>
    </source>
</evidence>
<protein>
    <submittedName>
        <fullName evidence="1">Uncharacterized protein</fullName>
    </submittedName>
</protein>
<organism evidence="1 2">
    <name type="scientific">Pseudomonas taiwanensis</name>
    <dbReference type="NCBI Taxonomy" id="470150"/>
    <lineage>
        <taxon>Bacteria</taxon>
        <taxon>Pseudomonadati</taxon>
        <taxon>Pseudomonadota</taxon>
        <taxon>Gammaproteobacteria</taxon>
        <taxon>Pseudomonadales</taxon>
        <taxon>Pseudomonadaceae</taxon>
        <taxon>Pseudomonas</taxon>
    </lineage>
</organism>
<proteinExistence type="predicted"/>
<gene>
    <name evidence="1" type="ORF">HU747_08405</name>
</gene>
<dbReference type="Proteomes" id="UP000628086">
    <property type="component" value="Unassembled WGS sequence"/>
</dbReference>
<dbReference type="EMBL" id="JABWRS010000005">
    <property type="protein sequence ID" value="MBC3475623.1"/>
    <property type="molecule type" value="Genomic_DNA"/>
</dbReference>
<sequence>MKLKSLNRSHIVMANERGLEGRLRRLLDDDFQKGAVDFRVVRSMVSSPRLMSFSVQCFDHPGLVVAGESYLTKHTMIGDGSQKTYALSLEDWLGIRSVVEKVESCRPFDSTVMNIQVWPYPPSDLDDFAMAVAVALSFTPSELMAESRISLAVDELMANWGYCVDEF</sequence>
<evidence type="ECO:0000313" key="1">
    <source>
        <dbReference type="EMBL" id="MBC3475623.1"/>
    </source>
</evidence>